<evidence type="ECO:0000259" key="2">
    <source>
        <dbReference type="Pfam" id="PF19575"/>
    </source>
</evidence>
<feature type="region of interest" description="Disordered" evidence="1">
    <location>
        <begin position="1"/>
        <end position="25"/>
    </location>
</feature>
<reference evidence="4" key="1">
    <citation type="journal article" date="2019" name="Int. J. Syst. Evol. Microbiol.">
        <title>The Global Catalogue of Microorganisms (GCM) 10K type strain sequencing project: providing services to taxonomists for standard genome sequencing and annotation.</title>
        <authorList>
            <consortium name="The Broad Institute Genomics Platform"/>
            <consortium name="The Broad Institute Genome Sequencing Center for Infectious Disease"/>
            <person name="Wu L."/>
            <person name="Ma J."/>
        </authorList>
    </citation>
    <scope>NUCLEOTIDE SEQUENCE [LARGE SCALE GENOMIC DNA]</scope>
    <source>
        <strain evidence="4">JCM 6307</strain>
    </source>
</reference>
<dbReference type="InterPro" id="IPR045745">
    <property type="entry name" value="HTH_58_Actinobacteria-type"/>
</dbReference>
<dbReference type="EMBL" id="BAAATA010000005">
    <property type="protein sequence ID" value="GAA2478365.1"/>
    <property type="molecule type" value="Genomic_DNA"/>
</dbReference>
<keyword evidence="4" id="KW-1185">Reference proteome</keyword>
<protein>
    <recommendedName>
        <fullName evidence="2">Helix-turn-helix domain-containing protein</fullName>
    </recommendedName>
</protein>
<feature type="region of interest" description="Disordered" evidence="1">
    <location>
        <begin position="54"/>
        <end position="73"/>
    </location>
</feature>
<evidence type="ECO:0000313" key="4">
    <source>
        <dbReference type="Proteomes" id="UP001501358"/>
    </source>
</evidence>
<dbReference type="Proteomes" id="UP001501358">
    <property type="component" value="Unassembled WGS sequence"/>
</dbReference>
<proteinExistence type="predicted"/>
<feature type="compositionally biased region" description="Basic and acidic residues" evidence="1">
    <location>
        <begin position="60"/>
        <end position="73"/>
    </location>
</feature>
<feature type="domain" description="Helix-turn-helix" evidence="2">
    <location>
        <begin position="79"/>
        <end position="140"/>
    </location>
</feature>
<dbReference type="Pfam" id="PF19575">
    <property type="entry name" value="HTH_58"/>
    <property type="match status" value="1"/>
</dbReference>
<accession>A0ABP5YDM8</accession>
<comment type="caution">
    <text evidence="3">The sequence shown here is derived from an EMBL/GenBank/DDBJ whole genome shotgun (WGS) entry which is preliminary data.</text>
</comment>
<gene>
    <name evidence="3" type="ORF">GCM10010406_13140</name>
</gene>
<name>A0ABP5YDM8_9ACTN</name>
<sequence>MFLPRRTDLLLPPPRPAVRRSAAPRSGAFRAVADGARPVPGGKCCGTDLAETVARKHGRGDHESPERTSHEEARVAETLKKGSRVTGAAREKLAADLKKKYDSGASIRALAEETGRSYGFVHRMLSESGVALRGRGGATRGKARAAAE</sequence>
<evidence type="ECO:0000256" key="1">
    <source>
        <dbReference type="SAM" id="MobiDB-lite"/>
    </source>
</evidence>
<organism evidence="3 4">
    <name type="scientific">Streptomyces thermolineatus</name>
    <dbReference type="NCBI Taxonomy" id="44033"/>
    <lineage>
        <taxon>Bacteria</taxon>
        <taxon>Bacillati</taxon>
        <taxon>Actinomycetota</taxon>
        <taxon>Actinomycetes</taxon>
        <taxon>Kitasatosporales</taxon>
        <taxon>Streptomycetaceae</taxon>
        <taxon>Streptomyces</taxon>
    </lineage>
</organism>
<evidence type="ECO:0000313" key="3">
    <source>
        <dbReference type="EMBL" id="GAA2478365.1"/>
    </source>
</evidence>